<evidence type="ECO:0000313" key="2">
    <source>
        <dbReference type="EMBL" id="GFR11173.1"/>
    </source>
</evidence>
<evidence type="ECO:0000313" key="3">
    <source>
        <dbReference type="Proteomes" id="UP000887116"/>
    </source>
</evidence>
<keyword evidence="1" id="KW-1133">Transmembrane helix</keyword>
<feature type="transmembrane region" description="Helical" evidence="1">
    <location>
        <begin position="45"/>
        <end position="67"/>
    </location>
</feature>
<sequence length="86" mass="10107">MTCSEYIATYAERALTTMRMRYLSFFYDTMLQDTLLYLRLVRSHMIYFLDLITVGSLLLLSSGNFAFSLRRLMLRRLSNLSSSLTQ</sequence>
<reference evidence="2" key="1">
    <citation type="submission" date="2020-07" db="EMBL/GenBank/DDBJ databases">
        <title>Multicomponent nature underlies the extraordinary mechanical properties of spider dragline silk.</title>
        <authorList>
            <person name="Kono N."/>
            <person name="Nakamura H."/>
            <person name="Mori M."/>
            <person name="Yoshida Y."/>
            <person name="Ohtoshi R."/>
            <person name="Malay A.D."/>
            <person name="Moran D.A.P."/>
            <person name="Tomita M."/>
            <person name="Numata K."/>
            <person name="Arakawa K."/>
        </authorList>
    </citation>
    <scope>NUCLEOTIDE SEQUENCE</scope>
</reference>
<organism evidence="2 3">
    <name type="scientific">Trichonephila clavata</name>
    <name type="common">Joro spider</name>
    <name type="synonym">Nephila clavata</name>
    <dbReference type="NCBI Taxonomy" id="2740835"/>
    <lineage>
        <taxon>Eukaryota</taxon>
        <taxon>Metazoa</taxon>
        <taxon>Ecdysozoa</taxon>
        <taxon>Arthropoda</taxon>
        <taxon>Chelicerata</taxon>
        <taxon>Arachnida</taxon>
        <taxon>Araneae</taxon>
        <taxon>Araneomorphae</taxon>
        <taxon>Entelegynae</taxon>
        <taxon>Araneoidea</taxon>
        <taxon>Nephilidae</taxon>
        <taxon>Trichonephila</taxon>
    </lineage>
</organism>
<proteinExistence type="predicted"/>
<dbReference type="EMBL" id="BMAO01036513">
    <property type="protein sequence ID" value="GFR11173.1"/>
    <property type="molecule type" value="Genomic_DNA"/>
</dbReference>
<protein>
    <submittedName>
        <fullName evidence="2">Uncharacterized protein</fullName>
    </submittedName>
</protein>
<keyword evidence="3" id="KW-1185">Reference proteome</keyword>
<name>A0A8X6GTU8_TRICU</name>
<dbReference type="AlphaFoldDB" id="A0A8X6GTU8"/>
<evidence type="ECO:0000256" key="1">
    <source>
        <dbReference type="SAM" id="Phobius"/>
    </source>
</evidence>
<gene>
    <name evidence="2" type="ORF">TNCT_405941</name>
</gene>
<comment type="caution">
    <text evidence="2">The sequence shown here is derived from an EMBL/GenBank/DDBJ whole genome shotgun (WGS) entry which is preliminary data.</text>
</comment>
<keyword evidence="1" id="KW-0472">Membrane</keyword>
<dbReference type="Proteomes" id="UP000887116">
    <property type="component" value="Unassembled WGS sequence"/>
</dbReference>
<accession>A0A8X6GTU8</accession>
<keyword evidence="1" id="KW-0812">Transmembrane</keyword>